<keyword evidence="1" id="KW-0812">Transmembrane</keyword>
<feature type="transmembrane region" description="Helical" evidence="1">
    <location>
        <begin position="24"/>
        <end position="43"/>
    </location>
</feature>
<dbReference type="Proteomes" id="UP000762676">
    <property type="component" value="Unassembled WGS sequence"/>
</dbReference>
<reference evidence="2 3" key="1">
    <citation type="journal article" date="2021" name="Elife">
        <title>Chloroplast acquisition without the gene transfer in kleptoplastic sea slugs, Plakobranchus ocellatus.</title>
        <authorList>
            <person name="Maeda T."/>
            <person name="Takahashi S."/>
            <person name="Yoshida T."/>
            <person name="Shimamura S."/>
            <person name="Takaki Y."/>
            <person name="Nagai Y."/>
            <person name="Toyoda A."/>
            <person name="Suzuki Y."/>
            <person name="Arimoto A."/>
            <person name="Ishii H."/>
            <person name="Satoh N."/>
            <person name="Nishiyama T."/>
            <person name="Hasebe M."/>
            <person name="Maruyama T."/>
            <person name="Minagawa J."/>
            <person name="Obokata J."/>
            <person name="Shigenobu S."/>
        </authorList>
    </citation>
    <scope>NUCLEOTIDE SEQUENCE [LARGE SCALE GENOMIC DNA]</scope>
</reference>
<evidence type="ECO:0000256" key="1">
    <source>
        <dbReference type="SAM" id="Phobius"/>
    </source>
</evidence>
<proteinExistence type="predicted"/>
<dbReference type="EMBL" id="BMAT01002739">
    <property type="protein sequence ID" value="GFS12826.1"/>
    <property type="molecule type" value="Genomic_DNA"/>
</dbReference>
<evidence type="ECO:0000313" key="3">
    <source>
        <dbReference type="Proteomes" id="UP000762676"/>
    </source>
</evidence>
<gene>
    <name evidence="2" type="ORF">ElyMa_001381500</name>
</gene>
<keyword evidence="1" id="KW-1133">Transmembrane helix</keyword>
<keyword evidence="1" id="KW-0472">Membrane</keyword>
<keyword evidence="3" id="KW-1185">Reference proteome</keyword>
<organism evidence="2 3">
    <name type="scientific">Elysia marginata</name>
    <dbReference type="NCBI Taxonomy" id="1093978"/>
    <lineage>
        <taxon>Eukaryota</taxon>
        <taxon>Metazoa</taxon>
        <taxon>Spiralia</taxon>
        <taxon>Lophotrochozoa</taxon>
        <taxon>Mollusca</taxon>
        <taxon>Gastropoda</taxon>
        <taxon>Heterobranchia</taxon>
        <taxon>Euthyneura</taxon>
        <taxon>Panpulmonata</taxon>
        <taxon>Sacoglossa</taxon>
        <taxon>Placobranchoidea</taxon>
        <taxon>Plakobranchidae</taxon>
        <taxon>Elysia</taxon>
    </lineage>
</organism>
<accession>A0AAV4IRK4</accession>
<comment type="caution">
    <text evidence="2">The sequence shown here is derived from an EMBL/GenBank/DDBJ whole genome shotgun (WGS) entry which is preliminary data.</text>
</comment>
<name>A0AAV4IRK4_9GAST</name>
<protein>
    <recommendedName>
        <fullName evidence="4">Reverse transcriptase domain-containing protein</fullName>
    </recommendedName>
</protein>
<sequence length="96" mass="11026">MKAKLVQWSEADELHVTNGVKQSYVLAPTLFSFLFSMMFLSSFSEADPGIKITYRTYEDIFNTQCLKAKTEITSSLERDFLYADDCDIVAYSEEKL</sequence>
<evidence type="ECO:0008006" key="4">
    <source>
        <dbReference type="Google" id="ProtNLM"/>
    </source>
</evidence>
<dbReference type="AlphaFoldDB" id="A0AAV4IRK4"/>
<evidence type="ECO:0000313" key="2">
    <source>
        <dbReference type="EMBL" id="GFS12826.1"/>
    </source>
</evidence>